<feature type="chain" id="PRO_5046980250" evidence="1">
    <location>
        <begin position="22"/>
        <end position="526"/>
    </location>
</feature>
<proteinExistence type="predicted"/>
<protein>
    <submittedName>
        <fullName evidence="3">EAL domain-containing protein</fullName>
    </submittedName>
</protein>
<name>A0ABT4VQ39_9HYPH</name>
<dbReference type="InterPro" id="IPR001633">
    <property type="entry name" value="EAL_dom"/>
</dbReference>
<feature type="signal peptide" evidence="1">
    <location>
        <begin position="1"/>
        <end position="21"/>
    </location>
</feature>
<dbReference type="InterPro" id="IPR035919">
    <property type="entry name" value="EAL_sf"/>
</dbReference>
<keyword evidence="1" id="KW-0732">Signal</keyword>
<evidence type="ECO:0000313" key="4">
    <source>
        <dbReference type="Proteomes" id="UP001148313"/>
    </source>
</evidence>
<dbReference type="Proteomes" id="UP001148313">
    <property type="component" value="Unassembled WGS sequence"/>
</dbReference>
<comment type="caution">
    <text evidence="3">The sequence shown here is derived from an EMBL/GenBank/DDBJ whole genome shotgun (WGS) entry which is preliminary data.</text>
</comment>
<gene>
    <name evidence="3" type="ORF">OOZ53_15625</name>
</gene>
<organism evidence="3 4">
    <name type="scientific">Hoeflea poritis</name>
    <dbReference type="NCBI Taxonomy" id="2993659"/>
    <lineage>
        <taxon>Bacteria</taxon>
        <taxon>Pseudomonadati</taxon>
        <taxon>Pseudomonadota</taxon>
        <taxon>Alphaproteobacteria</taxon>
        <taxon>Hyphomicrobiales</taxon>
        <taxon>Rhizobiaceae</taxon>
        <taxon>Hoeflea</taxon>
    </lineage>
</organism>
<dbReference type="SMART" id="SM00052">
    <property type="entry name" value="EAL"/>
    <property type="match status" value="1"/>
</dbReference>
<evidence type="ECO:0000313" key="3">
    <source>
        <dbReference type="EMBL" id="MDA4846791.1"/>
    </source>
</evidence>
<dbReference type="PANTHER" id="PTHR33121:SF81">
    <property type="entry name" value="CYCLIC DI-GMP PHOSPHODIESTERASE PDEB-RELATED"/>
    <property type="match status" value="1"/>
</dbReference>
<dbReference type="Pfam" id="PF00563">
    <property type="entry name" value="EAL"/>
    <property type="match status" value="1"/>
</dbReference>
<dbReference type="PANTHER" id="PTHR33121">
    <property type="entry name" value="CYCLIC DI-GMP PHOSPHODIESTERASE PDEF"/>
    <property type="match status" value="1"/>
</dbReference>
<sequence>MLKWSAMIIMVMASTAFFAYATNSFVHSVHAAQNRDRLQELAGSTVNRAELGADYAFAALTAVAEGSDLTCGEQSLATFRSQVHQRSIVKDIRILDARGFTRCAAFPEVLGGAHMRVDLGEMRDTRNENTKLVPLQLRGQSALGVMWVVDQDTLLLATVSTRMLVHDVLPKALRNGNAARVALDENTLIASHDEMGSTVQDTGENARPLVFKAQSDRYPFHAEIHIFDHLMMRWNNGIGASYPASGGVFGFLFGLLAIRALSKPRGIDAEIGDALEQGQFKAFAQPIFDLKTGAITGCEILARRLLDDGTVVSPQQFVPLAEQTGQIDAINWQVMDDALAGLRPFLRKNKHFTAAFNVGAQQLIQPSFISELRTHVREARVGSRQVTIEVTERQQFQDMDVAAAIMGRMKEHGFHIAIDDAGTGHSGLSHIQKLGADIIKIDRFFVDQVVHDPSARSLIKMLVRLARDLRMTTVAEGIETEEQMQALAELGVDKGQGFLVSKPLPLKSFVGFAEKLSHSEDQKTAA</sequence>
<dbReference type="Gene3D" id="3.20.20.450">
    <property type="entry name" value="EAL domain"/>
    <property type="match status" value="1"/>
</dbReference>
<evidence type="ECO:0000259" key="2">
    <source>
        <dbReference type="PROSITE" id="PS50883"/>
    </source>
</evidence>
<keyword evidence="4" id="KW-1185">Reference proteome</keyword>
<dbReference type="CDD" id="cd01948">
    <property type="entry name" value="EAL"/>
    <property type="match status" value="1"/>
</dbReference>
<dbReference type="SUPFAM" id="SSF141868">
    <property type="entry name" value="EAL domain-like"/>
    <property type="match status" value="1"/>
</dbReference>
<dbReference type="PROSITE" id="PS50883">
    <property type="entry name" value="EAL"/>
    <property type="match status" value="1"/>
</dbReference>
<evidence type="ECO:0000256" key="1">
    <source>
        <dbReference type="SAM" id="SignalP"/>
    </source>
</evidence>
<feature type="domain" description="EAL" evidence="2">
    <location>
        <begin position="264"/>
        <end position="517"/>
    </location>
</feature>
<dbReference type="InterPro" id="IPR050706">
    <property type="entry name" value="Cyclic-di-GMP_PDE-like"/>
</dbReference>
<reference evidence="3" key="1">
    <citation type="submission" date="2022-11" db="EMBL/GenBank/DDBJ databases">
        <title>Hoeflea poritis sp. nov., isolated from scleractinian coral Porites lutea.</title>
        <authorList>
            <person name="Zhang G."/>
            <person name="Wei Q."/>
            <person name="Cai L."/>
        </authorList>
    </citation>
    <scope>NUCLEOTIDE SEQUENCE</scope>
    <source>
        <strain evidence="3">E7-10</strain>
    </source>
</reference>
<dbReference type="EMBL" id="JAPJZH010000009">
    <property type="protein sequence ID" value="MDA4846791.1"/>
    <property type="molecule type" value="Genomic_DNA"/>
</dbReference>
<accession>A0ABT4VQ39</accession>